<dbReference type="CDD" id="cd00353">
    <property type="entry name" value="Ribosomal_S15p_S13e"/>
    <property type="match status" value="1"/>
</dbReference>
<evidence type="ECO:0000256" key="1">
    <source>
        <dbReference type="ARBA" id="ARBA00022980"/>
    </source>
</evidence>
<proteinExistence type="inferred from homology"/>
<comment type="function">
    <text evidence="4 6">One of the primary rRNA binding proteins, it binds directly to 16S rRNA where it helps nucleate assembly of the platform of the 30S subunit by binding and bridging several RNA helices of the 16S rRNA.</text>
</comment>
<comment type="caution">
    <text evidence="8">The sequence shown here is derived from an EMBL/GenBank/DDBJ whole genome shotgun (WGS) entry which is preliminary data.</text>
</comment>
<dbReference type="Proteomes" id="UP000243002">
    <property type="component" value="Unassembled WGS sequence"/>
</dbReference>
<dbReference type="FunFam" id="1.10.287.10:FF:000002">
    <property type="entry name" value="30S ribosomal protein S15"/>
    <property type="match status" value="1"/>
</dbReference>
<evidence type="ECO:0000256" key="2">
    <source>
        <dbReference type="ARBA" id="ARBA00023274"/>
    </source>
</evidence>
<dbReference type="PANTHER" id="PTHR23321">
    <property type="entry name" value="RIBOSOMAL PROTEIN S15, BACTERIAL AND ORGANELLAR"/>
    <property type="match status" value="1"/>
</dbReference>
<dbReference type="InterPro" id="IPR005290">
    <property type="entry name" value="Ribosomal_uS15_bac-type"/>
</dbReference>
<feature type="region of interest" description="Disordered" evidence="7">
    <location>
        <begin position="1"/>
        <end position="23"/>
    </location>
</feature>
<dbReference type="PANTHER" id="PTHR23321:SF26">
    <property type="entry name" value="SMALL RIBOSOMAL SUBUNIT PROTEIN US15M"/>
    <property type="match status" value="1"/>
</dbReference>
<keyword evidence="4 6" id="KW-0699">rRNA-binding</keyword>
<evidence type="ECO:0000256" key="7">
    <source>
        <dbReference type="SAM" id="MobiDB-lite"/>
    </source>
</evidence>
<accession>A0A2P7N0N2</accession>
<keyword evidence="4 6" id="KW-0694">RNA-binding</keyword>
<dbReference type="GO" id="GO:0022627">
    <property type="term" value="C:cytosolic small ribosomal subunit"/>
    <property type="evidence" value="ECO:0007669"/>
    <property type="project" value="TreeGrafter"/>
</dbReference>
<feature type="compositionally biased region" description="Polar residues" evidence="7">
    <location>
        <begin position="14"/>
        <end position="23"/>
    </location>
</feature>
<sequence length="89" mass="9929">MPLTTTKKQELINGHQTHGTDTGSVEVQVAMLSERVSQLTGHLQKNKHDFSSRQGLLKMIGRRKRLLGYLNGISKERYSALIAKLGIRG</sequence>
<evidence type="ECO:0000256" key="3">
    <source>
        <dbReference type="ARBA" id="ARBA00064542"/>
    </source>
</evidence>
<evidence type="ECO:0000256" key="4">
    <source>
        <dbReference type="HAMAP-Rule" id="MF_01343"/>
    </source>
</evidence>
<comment type="subunit">
    <text evidence="3 4">Part of the 30S ribosomal subunit. Forms a bridge to the 50S subunit in the 70S ribosome, contacting the 23S rRNA.</text>
</comment>
<keyword evidence="2 4" id="KW-0687">Ribonucleoprotein</keyword>
<dbReference type="Gene3D" id="1.10.287.10">
    <property type="entry name" value="S15/NS1, RNA-binding"/>
    <property type="match status" value="1"/>
</dbReference>
<dbReference type="GO" id="GO:0006412">
    <property type="term" value="P:translation"/>
    <property type="evidence" value="ECO:0007669"/>
    <property type="project" value="UniProtKB-UniRule"/>
</dbReference>
<dbReference type="AlphaFoldDB" id="A0A2P7N0N2"/>
<evidence type="ECO:0000256" key="6">
    <source>
        <dbReference type="RuleBase" id="RU004524"/>
    </source>
</evidence>
<dbReference type="SMART" id="SM01387">
    <property type="entry name" value="Ribosomal_S15"/>
    <property type="match status" value="1"/>
</dbReference>
<dbReference type="SUPFAM" id="SSF47060">
    <property type="entry name" value="S15/NS1 RNA-binding domain"/>
    <property type="match status" value="1"/>
</dbReference>
<protein>
    <recommendedName>
        <fullName evidence="4">Small ribosomal subunit protein uS15</fullName>
    </recommendedName>
</protein>
<keyword evidence="9" id="KW-1185">Reference proteome</keyword>
<evidence type="ECO:0000313" key="8">
    <source>
        <dbReference type="EMBL" id="PSJ07017.1"/>
    </source>
</evidence>
<dbReference type="InterPro" id="IPR009068">
    <property type="entry name" value="uS15_NS1_RNA-bd_sf"/>
</dbReference>
<keyword evidence="1 4" id="KW-0689">Ribosomal protein</keyword>
<organism evidence="8 9">
    <name type="scientific">Cyanobium usitatum str. Tous</name>
    <dbReference type="NCBI Taxonomy" id="2116684"/>
    <lineage>
        <taxon>Bacteria</taxon>
        <taxon>Bacillati</taxon>
        <taxon>Cyanobacteriota</taxon>
        <taxon>Cyanophyceae</taxon>
        <taxon>Synechococcales</taxon>
        <taxon>Prochlorococcaceae</taxon>
        <taxon>Cyanobium</taxon>
    </lineage>
</organism>
<dbReference type="RefSeq" id="WP_106501986.1">
    <property type="nucleotide sequence ID" value="NZ_PXXO01000002.1"/>
</dbReference>
<gene>
    <name evidence="4" type="primary">rpsO</name>
    <name evidence="4" type="synonym">rps15</name>
    <name evidence="8" type="ORF">C7K55_02725</name>
</gene>
<dbReference type="InterPro" id="IPR000589">
    <property type="entry name" value="Ribosomal_uS15"/>
</dbReference>
<comment type="function">
    <text evidence="4">Forms an intersubunit bridge (bridge B4) with the 23S rRNA of the 50S subunit in the ribosome.</text>
</comment>
<evidence type="ECO:0000313" key="9">
    <source>
        <dbReference type="Proteomes" id="UP000243002"/>
    </source>
</evidence>
<comment type="similarity">
    <text evidence="4 5">Belongs to the universal ribosomal protein uS15 family.</text>
</comment>
<dbReference type="Pfam" id="PF00312">
    <property type="entry name" value="Ribosomal_S15"/>
    <property type="match status" value="1"/>
</dbReference>
<reference evidence="8 9" key="1">
    <citation type="journal article" date="2018" name="Environ. Microbiol.">
        <title>Ecological and genomic features of two widespread freshwater picocyanobacteria.</title>
        <authorList>
            <person name="Cabello-Yeves P.J."/>
            <person name="Picazo A."/>
            <person name="Camacho A."/>
            <person name="Callieri C."/>
            <person name="Rosselli R."/>
            <person name="Roda-Garcia J.J."/>
            <person name="Coutinho F.H."/>
            <person name="Rodriguez-Valera F."/>
        </authorList>
    </citation>
    <scope>NUCLEOTIDE SEQUENCE [LARGE SCALE GENOMIC DNA]</scope>
    <source>
        <strain evidence="8 9">Tous</strain>
    </source>
</reference>
<dbReference type="GO" id="GO:0019843">
    <property type="term" value="F:rRNA binding"/>
    <property type="evidence" value="ECO:0007669"/>
    <property type="project" value="UniProtKB-UniRule"/>
</dbReference>
<dbReference type="OrthoDB" id="9799262at2"/>
<name>A0A2P7N0N2_9CYAN</name>
<dbReference type="Gene3D" id="6.10.250.3130">
    <property type="match status" value="1"/>
</dbReference>
<dbReference type="HAMAP" id="MF_01343_B">
    <property type="entry name" value="Ribosomal_uS15_B"/>
    <property type="match status" value="1"/>
</dbReference>
<evidence type="ECO:0000256" key="5">
    <source>
        <dbReference type="RuleBase" id="RU003919"/>
    </source>
</evidence>
<dbReference type="EMBL" id="PXXO01000002">
    <property type="protein sequence ID" value="PSJ07017.1"/>
    <property type="molecule type" value="Genomic_DNA"/>
</dbReference>
<dbReference type="PROSITE" id="PS00362">
    <property type="entry name" value="RIBOSOMAL_S15"/>
    <property type="match status" value="1"/>
</dbReference>
<dbReference type="GO" id="GO:0003735">
    <property type="term" value="F:structural constituent of ribosome"/>
    <property type="evidence" value="ECO:0007669"/>
    <property type="project" value="InterPro"/>
</dbReference>
<dbReference type="NCBIfam" id="TIGR00952">
    <property type="entry name" value="S15_bact"/>
    <property type="match status" value="1"/>
</dbReference>